<organism evidence="10 11">
    <name type="scientific">Hymenobacter setariae</name>
    <dbReference type="NCBI Taxonomy" id="2594794"/>
    <lineage>
        <taxon>Bacteria</taxon>
        <taxon>Pseudomonadati</taxon>
        <taxon>Bacteroidota</taxon>
        <taxon>Cytophagia</taxon>
        <taxon>Cytophagales</taxon>
        <taxon>Hymenobacteraceae</taxon>
        <taxon>Hymenobacter</taxon>
    </lineage>
</organism>
<keyword evidence="11" id="KW-1185">Reference proteome</keyword>
<keyword evidence="6" id="KW-0472">Membrane</keyword>
<dbReference type="PROSITE" id="PS50042">
    <property type="entry name" value="CNMP_BINDING_3"/>
    <property type="match status" value="1"/>
</dbReference>
<keyword evidence="2" id="KW-0813">Transport</keyword>
<protein>
    <submittedName>
        <fullName evidence="10">Cyclic nucleotide-binding domain-containing protein</fullName>
    </submittedName>
</protein>
<dbReference type="CDD" id="cd00038">
    <property type="entry name" value="CAP_ED"/>
    <property type="match status" value="1"/>
</dbReference>
<dbReference type="InterPro" id="IPR050866">
    <property type="entry name" value="CNG_cation_channel"/>
</dbReference>
<dbReference type="PANTHER" id="PTHR45638">
    <property type="entry name" value="CYCLIC NUCLEOTIDE-GATED CATION CHANNEL SUBUNIT A"/>
    <property type="match status" value="1"/>
</dbReference>
<dbReference type="SUPFAM" id="SSF51206">
    <property type="entry name" value="cAMP-binding domain-like"/>
    <property type="match status" value="1"/>
</dbReference>
<keyword evidence="7" id="KW-1071">Ligand-gated ion channel</keyword>
<evidence type="ECO:0000256" key="5">
    <source>
        <dbReference type="ARBA" id="ARBA00023065"/>
    </source>
</evidence>
<evidence type="ECO:0000259" key="9">
    <source>
        <dbReference type="PROSITE" id="PS50042"/>
    </source>
</evidence>
<dbReference type="Pfam" id="PF00027">
    <property type="entry name" value="cNMP_binding"/>
    <property type="match status" value="1"/>
</dbReference>
<keyword evidence="5" id="KW-0406">Ion transport</keyword>
<dbReference type="GO" id="GO:0005221">
    <property type="term" value="F:intracellularly cyclic nucleotide-activated monoatomic cation channel activity"/>
    <property type="evidence" value="ECO:0007669"/>
    <property type="project" value="InterPro"/>
</dbReference>
<dbReference type="RefSeq" id="WP_144846694.1">
    <property type="nucleotide sequence ID" value="NZ_VMRJ01000002.1"/>
</dbReference>
<accession>A0A558BYQ1</accession>
<dbReference type="InterPro" id="IPR018490">
    <property type="entry name" value="cNMP-bd_dom_sf"/>
</dbReference>
<evidence type="ECO:0000256" key="8">
    <source>
        <dbReference type="ARBA" id="ARBA00023303"/>
    </source>
</evidence>
<evidence type="ECO:0000256" key="3">
    <source>
        <dbReference type="ARBA" id="ARBA00022692"/>
    </source>
</evidence>
<dbReference type="PANTHER" id="PTHR45638:SF11">
    <property type="entry name" value="CYCLIC NUCLEOTIDE-GATED CATION CHANNEL SUBUNIT A"/>
    <property type="match status" value="1"/>
</dbReference>
<gene>
    <name evidence="10" type="ORF">FNT36_09305</name>
</gene>
<dbReference type="PRINTS" id="PR00103">
    <property type="entry name" value="CAMPKINASE"/>
</dbReference>
<feature type="domain" description="Cyclic nucleotide-binding" evidence="9">
    <location>
        <begin position="360"/>
        <end position="475"/>
    </location>
</feature>
<dbReference type="OrthoDB" id="180043at2"/>
<evidence type="ECO:0000256" key="7">
    <source>
        <dbReference type="ARBA" id="ARBA00023286"/>
    </source>
</evidence>
<dbReference type="InterPro" id="IPR000595">
    <property type="entry name" value="cNMP-bd_dom"/>
</dbReference>
<sequence>MKKWRYVFGAFHYLRTLWRRAWGRPAHVPPPSAVPTAPPSAWLTQLLAGPGRSARAGWPAAADALVQHDNACLPLVQAALAEATDEPALQRLAQVCARLASPAARQLLVALAQGPDLPRRAVALRALGSLPALPDQAHLFHQLAEEELRLAQHLLHGMQAAKADLRAALGYEVRLGRQRLLATLLQVYAQPPLLLAQRRLTHLASERQAEALDALAALLPQPLYRGVQALLDEGQLASKTQVLDDLLGPLATAEPVEALVVRRGAAAFSAWTISVALRRWHPQPATVAQLVPHLHATSALVRESARAVLQQLPVQRPAAYDTLRAQYPTTDFAAMAVPDSSSLTGISARARVQMLKGTTLFASTPENVLAAIVPIMQEVAYAAGQQIFAKGTLGTSLFIVSQGEVGIYDGNRHLATFGAGDFFGELALLDAEPRSATAVAHGSVVAFRLDQDDFYDVMEERYEVLRSILRVLCQRLRRQNEQTQVAA</sequence>
<dbReference type="AlphaFoldDB" id="A0A558BYQ1"/>
<dbReference type="EMBL" id="VMRJ01000002">
    <property type="protein sequence ID" value="TVT41619.1"/>
    <property type="molecule type" value="Genomic_DNA"/>
</dbReference>
<evidence type="ECO:0000256" key="2">
    <source>
        <dbReference type="ARBA" id="ARBA00022448"/>
    </source>
</evidence>
<dbReference type="Gene3D" id="2.60.120.10">
    <property type="entry name" value="Jelly Rolls"/>
    <property type="match status" value="1"/>
</dbReference>
<reference evidence="10 11" key="1">
    <citation type="submission" date="2019-07" db="EMBL/GenBank/DDBJ databases">
        <title>Hymenobacter sp. straun FUR1 Genome sequencing and assembly.</title>
        <authorList>
            <person name="Chhetri G."/>
        </authorList>
    </citation>
    <scope>NUCLEOTIDE SEQUENCE [LARGE SCALE GENOMIC DNA]</scope>
    <source>
        <strain evidence="10 11">Fur1</strain>
    </source>
</reference>
<comment type="caution">
    <text evidence="10">The sequence shown here is derived from an EMBL/GenBank/DDBJ whole genome shotgun (WGS) entry which is preliminary data.</text>
</comment>
<evidence type="ECO:0000256" key="4">
    <source>
        <dbReference type="ARBA" id="ARBA00022989"/>
    </source>
</evidence>
<dbReference type="InterPro" id="IPR018488">
    <property type="entry name" value="cNMP-bd_CS"/>
</dbReference>
<dbReference type="GO" id="GO:0044877">
    <property type="term" value="F:protein-containing complex binding"/>
    <property type="evidence" value="ECO:0007669"/>
    <property type="project" value="TreeGrafter"/>
</dbReference>
<evidence type="ECO:0000313" key="10">
    <source>
        <dbReference type="EMBL" id="TVT41619.1"/>
    </source>
</evidence>
<name>A0A558BYQ1_9BACT</name>
<comment type="subcellular location">
    <subcellularLocation>
        <location evidence="1">Membrane</location>
        <topology evidence="1">Multi-pass membrane protein</topology>
    </subcellularLocation>
</comment>
<dbReference type="Proteomes" id="UP000317624">
    <property type="component" value="Unassembled WGS sequence"/>
</dbReference>
<keyword evidence="3" id="KW-0812">Transmembrane</keyword>
<evidence type="ECO:0000313" key="11">
    <source>
        <dbReference type="Proteomes" id="UP000317624"/>
    </source>
</evidence>
<keyword evidence="8" id="KW-0407">Ion channel</keyword>
<proteinExistence type="predicted"/>
<dbReference type="SMART" id="SM00100">
    <property type="entry name" value="cNMP"/>
    <property type="match status" value="1"/>
</dbReference>
<keyword evidence="4" id="KW-1133">Transmembrane helix</keyword>
<dbReference type="GO" id="GO:0016020">
    <property type="term" value="C:membrane"/>
    <property type="evidence" value="ECO:0007669"/>
    <property type="project" value="UniProtKB-SubCell"/>
</dbReference>
<evidence type="ECO:0000256" key="1">
    <source>
        <dbReference type="ARBA" id="ARBA00004141"/>
    </source>
</evidence>
<dbReference type="PROSITE" id="PS00889">
    <property type="entry name" value="CNMP_BINDING_2"/>
    <property type="match status" value="1"/>
</dbReference>
<evidence type="ECO:0000256" key="6">
    <source>
        <dbReference type="ARBA" id="ARBA00023136"/>
    </source>
</evidence>
<dbReference type="InterPro" id="IPR014710">
    <property type="entry name" value="RmlC-like_jellyroll"/>
</dbReference>